<feature type="region of interest" description="Disordered" evidence="14">
    <location>
        <begin position="63"/>
        <end position="85"/>
    </location>
</feature>
<feature type="compositionally biased region" description="Polar residues" evidence="14">
    <location>
        <begin position="366"/>
        <end position="381"/>
    </location>
</feature>
<dbReference type="GO" id="GO:0000333">
    <property type="term" value="C:telomerase catalytic core complex"/>
    <property type="evidence" value="ECO:0007669"/>
    <property type="project" value="TreeGrafter"/>
</dbReference>
<feature type="region of interest" description="Disordered" evidence="14">
    <location>
        <begin position="366"/>
        <end position="405"/>
    </location>
</feature>
<dbReference type="InterPro" id="IPR003545">
    <property type="entry name" value="Telomerase_RT"/>
</dbReference>
<dbReference type="InterPro" id="IPR049139">
    <property type="entry name" value="TERT_C"/>
</dbReference>
<evidence type="ECO:0000313" key="16">
    <source>
        <dbReference type="EMBL" id="KAG0659712.1"/>
    </source>
</evidence>
<dbReference type="GO" id="GO:0000781">
    <property type="term" value="C:chromosome, telomeric region"/>
    <property type="evidence" value="ECO:0007669"/>
    <property type="project" value="UniProtKB-SubCell"/>
</dbReference>
<feature type="region of interest" description="Disordered" evidence="14">
    <location>
        <begin position="246"/>
        <end position="345"/>
    </location>
</feature>
<keyword evidence="17" id="KW-1185">Reference proteome</keyword>
<evidence type="ECO:0000256" key="12">
    <source>
        <dbReference type="ARBA" id="ARBA00048173"/>
    </source>
</evidence>
<keyword evidence="9 13" id="KW-0779">Telomere</keyword>
<evidence type="ECO:0000256" key="2">
    <source>
        <dbReference type="ARBA" id="ARBA00012493"/>
    </source>
</evidence>
<dbReference type="InterPro" id="IPR000477">
    <property type="entry name" value="RT_dom"/>
</dbReference>
<keyword evidence="10 13" id="KW-0695">RNA-directed DNA polymerase</keyword>
<keyword evidence="4 13" id="KW-0158">Chromosome</keyword>
<dbReference type="GO" id="GO:0003720">
    <property type="term" value="F:telomerase activity"/>
    <property type="evidence" value="ECO:0007669"/>
    <property type="project" value="InterPro"/>
</dbReference>
<dbReference type="SUPFAM" id="SSF56672">
    <property type="entry name" value="DNA/RNA polymerases"/>
    <property type="match status" value="1"/>
</dbReference>
<evidence type="ECO:0000256" key="6">
    <source>
        <dbReference type="ARBA" id="ARBA00022695"/>
    </source>
</evidence>
<evidence type="ECO:0000256" key="7">
    <source>
        <dbReference type="ARBA" id="ARBA00022723"/>
    </source>
</evidence>
<dbReference type="OrthoDB" id="289721at2759"/>
<dbReference type="Pfam" id="PF21399">
    <property type="entry name" value="TERT_C"/>
    <property type="match status" value="1"/>
</dbReference>
<dbReference type="PANTHER" id="PTHR12066:SF0">
    <property type="entry name" value="TELOMERASE REVERSE TRANSCRIPTASE"/>
    <property type="match status" value="1"/>
</dbReference>
<keyword evidence="7 13" id="KW-0479">Metal-binding</keyword>
<comment type="caution">
    <text evidence="16">The sequence shown here is derived from an EMBL/GenBank/DDBJ whole genome shotgun (WGS) entry which is preliminary data.</text>
</comment>
<evidence type="ECO:0000256" key="10">
    <source>
        <dbReference type="ARBA" id="ARBA00022918"/>
    </source>
</evidence>
<gene>
    <name evidence="16" type="ORF">C6P46_005071</name>
</gene>
<keyword evidence="11 13" id="KW-0539">Nucleus</keyword>
<comment type="catalytic activity">
    <reaction evidence="12 13">
        <text>DNA(n) + a 2'-deoxyribonucleoside 5'-triphosphate = DNA(n+1) + diphosphate</text>
        <dbReference type="Rhea" id="RHEA:22508"/>
        <dbReference type="Rhea" id="RHEA-COMP:17339"/>
        <dbReference type="Rhea" id="RHEA-COMP:17340"/>
        <dbReference type="ChEBI" id="CHEBI:33019"/>
        <dbReference type="ChEBI" id="CHEBI:61560"/>
        <dbReference type="ChEBI" id="CHEBI:173112"/>
        <dbReference type="EC" id="2.7.7.49"/>
    </reaction>
</comment>
<dbReference type="SMART" id="SM00975">
    <property type="entry name" value="Telomerase_RBD"/>
    <property type="match status" value="1"/>
</dbReference>
<evidence type="ECO:0000256" key="14">
    <source>
        <dbReference type="SAM" id="MobiDB-lite"/>
    </source>
</evidence>
<feature type="compositionally biased region" description="Low complexity" evidence="14">
    <location>
        <begin position="294"/>
        <end position="310"/>
    </location>
</feature>
<evidence type="ECO:0000256" key="9">
    <source>
        <dbReference type="ARBA" id="ARBA00022895"/>
    </source>
</evidence>
<dbReference type="EMBL" id="PUHQ01000051">
    <property type="protein sequence ID" value="KAG0659712.1"/>
    <property type="molecule type" value="Genomic_DNA"/>
</dbReference>
<evidence type="ECO:0000256" key="11">
    <source>
        <dbReference type="ARBA" id="ARBA00023242"/>
    </source>
</evidence>
<dbReference type="GO" id="GO:0042162">
    <property type="term" value="F:telomeric DNA binding"/>
    <property type="evidence" value="ECO:0007669"/>
    <property type="project" value="TreeGrafter"/>
</dbReference>
<keyword evidence="6 13" id="KW-0548">Nucleotidyltransferase</keyword>
<dbReference type="Gene3D" id="1.10.357.90">
    <property type="match status" value="1"/>
</dbReference>
<dbReference type="GO" id="GO:0007004">
    <property type="term" value="P:telomere maintenance via telomerase"/>
    <property type="evidence" value="ECO:0007669"/>
    <property type="project" value="TreeGrafter"/>
</dbReference>
<evidence type="ECO:0000313" key="17">
    <source>
        <dbReference type="Proteomes" id="UP000777482"/>
    </source>
</evidence>
<accession>A0A9P6VYR8</accession>
<evidence type="ECO:0000256" key="1">
    <source>
        <dbReference type="ARBA" id="ARBA00008001"/>
    </source>
</evidence>
<comment type="similarity">
    <text evidence="1 13">Belongs to the reverse transcriptase family. Telomerase subfamily.</text>
</comment>
<dbReference type="EC" id="2.7.7.49" evidence="2 13"/>
<feature type="domain" description="Reverse transcriptase" evidence="15">
    <location>
        <begin position="776"/>
        <end position="1068"/>
    </location>
</feature>
<dbReference type="Pfam" id="PF12009">
    <property type="entry name" value="Telomerase_RBD"/>
    <property type="match status" value="1"/>
</dbReference>
<comment type="function">
    <text evidence="13">Telomerase is a ribonucleoprotein enzyme essential for the replication of chromosome termini in most eukaryotes. It elongates telomeres. It is a reverse transcriptase that adds simple sequence repeats to chromosome ends by copying a template sequence within the RNA component of the enzyme.</text>
</comment>
<evidence type="ECO:0000256" key="13">
    <source>
        <dbReference type="RuleBase" id="RU365061"/>
    </source>
</evidence>
<dbReference type="GO" id="GO:0046872">
    <property type="term" value="F:metal ion binding"/>
    <property type="evidence" value="ECO:0007669"/>
    <property type="project" value="UniProtKB-KW"/>
</dbReference>
<organism evidence="16 17">
    <name type="scientific">Rhodotorula mucilaginosa</name>
    <name type="common">Yeast</name>
    <name type="synonym">Rhodotorula rubra</name>
    <dbReference type="NCBI Taxonomy" id="5537"/>
    <lineage>
        <taxon>Eukaryota</taxon>
        <taxon>Fungi</taxon>
        <taxon>Dikarya</taxon>
        <taxon>Basidiomycota</taxon>
        <taxon>Pucciniomycotina</taxon>
        <taxon>Microbotryomycetes</taxon>
        <taxon>Sporidiobolales</taxon>
        <taxon>Sporidiobolaceae</taxon>
        <taxon>Rhodotorula</taxon>
    </lineage>
</organism>
<sequence>MMNEPIDPPTAPEPVRSSSYTHKLLQKYYSTVSTLRDLLPPERRDHDDSESFRRLVGETVVASRAPAGPPRLDAASVGQGANGASMPEVSPPLLFRAPDGVLFSRNLQTHSLPFPLAQIIEQVQQRLFAAHAREYYRERKAGNVAFATPKNMLAFGYRLNTERTRDLQRTRSQLEQGFVEVFPNTIVATLVSSRNWDLLASRTGPDWLIELFSSPDTALFLPLPNACLMQISGTPVADLKMLQDLQTNTKRGSRRTEHAPRKRKRRQRRKREDEEEEEELLPALEGRPSEAGVLEEGTPPAPPTLATVPEVRIDGPTDSNPQLTPRRESACPALGKSRSLPQLGDPTLTTIGGGVDLANKAGSLAPNTSVSPTKRSLRATTSAASVLGGGAGGGAAESSGRPAKQRRLETLHSNNAIVLARHQMYHHRLSKGVGGKLPYGLSSRHVLVRLPTLYSIKPVQHPKGTATSATRGSTEAAARHLAKYIFPRQFGLHNAFTSPKARVSVDVLPDYTDRELEIKRLGSIKTPPRLRPVLPILQRLGLLSSRCNFRKLLDKRCPSKLKRRQLSQEERSAIFDLSANAEPPRTQVSRGEVSLDTSHPSLVIPHGQTQAVAQNVKKPKLSEYACTIYEVECYLTLTTTDVSQLLRYRRYESVSLHALLQGFSVLDCEWLSTKNRSSKAGPVQQQRSTAADMGKRLELLSEFMYWFFDSFIIDLVRTSFYVTDTATHQNRPLYFRQDDWTALCAPLLKQLGDSVFEKVPLVSPFRSLNGIRAPAGGRREVGQPINKILQGVFDVLTFEAKRKPHLTGSLVVDPQQIYAKLRLFKKDLLARHGGDKLPKLYFVKVDVRAAYDTIQQDKLLQIVEAVLEETMYWIQRYSQVSPVAGSSLKSFKRVACTDGELGLFEDLAIKLAQDVHNIILSDSVAYTNVGRDRLLQLLREHITTNLVKVSGRLYRQKTGIPQGSILSSLLCSLFYGDMEKTRLSFTAADESSGMLQLLMRYVDDFLFVTTDVGLASRFLRVMHAGIPEYGCAISPEKRLTNFDICLDEGEVVPPLAAGEDFPWCGVLIDTKTLEVRFGTVASERDVFDQLTIQRYRKPGRAFLVAMFRAVKIRSRIMYVDTAHNSPSTAYANVYRGLLVVALKFQAYVQEWGIDARRKSSFLYNNVQQVVAFQWSAIVNQARSVKARALGAEMTLRRNWVIWLGLHAFHRVLSRRPAVYSPLLKALARDLRGSMYGGARVHLQKVVGHASTAFADRGNGERKARMI</sequence>
<evidence type="ECO:0000256" key="3">
    <source>
        <dbReference type="ARBA" id="ARBA00016182"/>
    </source>
</evidence>
<feature type="compositionally biased region" description="Basic residues" evidence="14">
    <location>
        <begin position="260"/>
        <end position="269"/>
    </location>
</feature>
<protein>
    <recommendedName>
        <fullName evidence="3 13">Telomerase reverse transcriptase</fullName>
        <ecNumber evidence="2 13">2.7.7.49</ecNumber>
    </recommendedName>
    <alternativeName>
        <fullName evidence="13">Telomerase catalytic subunit</fullName>
    </alternativeName>
</protein>
<keyword evidence="8 13" id="KW-0460">Magnesium</keyword>
<evidence type="ECO:0000256" key="5">
    <source>
        <dbReference type="ARBA" id="ARBA00022679"/>
    </source>
</evidence>
<dbReference type="GO" id="GO:0070034">
    <property type="term" value="F:telomerase RNA binding"/>
    <property type="evidence" value="ECO:0007669"/>
    <property type="project" value="TreeGrafter"/>
</dbReference>
<keyword evidence="5 13" id="KW-0808">Transferase</keyword>
<evidence type="ECO:0000259" key="15">
    <source>
        <dbReference type="PROSITE" id="PS50878"/>
    </source>
</evidence>
<name>A0A9P6VYR8_RHOMI</name>
<reference evidence="16 17" key="1">
    <citation type="submission" date="2020-11" db="EMBL/GenBank/DDBJ databases">
        <title>Kefir isolates.</title>
        <authorList>
            <person name="Marcisauskas S."/>
            <person name="Kim Y."/>
            <person name="Blasche S."/>
        </authorList>
    </citation>
    <scope>NUCLEOTIDE SEQUENCE [LARGE SCALE GENOMIC DNA]</scope>
    <source>
        <strain evidence="16 17">KR</strain>
    </source>
</reference>
<dbReference type="Gene3D" id="1.10.132.70">
    <property type="match status" value="1"/>
</dbReference>
<comment type="subcellular location">
    <subcellularLocation>
        <location evidence="13">Nucleus</location>
    </subcellularLocation>
    <subcellularLocation>
        <location evidence="13">Chromosome</location>
        <location evidence="13">Telomere</location>
    </subcellularLocation>
</comment>
<dbReference type="PRINTS" id="PR01365">
    <property type="entry name" value="TELOMERASERT"/>
</dbReference>
<dbReference type="Gene3D" id="3.30.70.2630">
    <property type="match status" value="1"/>
</dbReference>
<evidence type="ECO:0000256" key="4">
    <source>
        <dbReference type="ARBA" id="ARBA00022454"/>
    </source>
</evidence>
<evidence type="ECO:0000256" key="8">
    <source>
        <dbReference type="ARBA" id="ARBA00022842"/>
    </source>
</evidence>
<dbReference type="InterPro" id="IPR043502">
    <property type="entry name" value="DNA/RNA_pol_sf"/>
</dbReference>
<dbReference type="CDD" id="cd01648">
    <property type="entry name" value="TERT"/>
    <property type="match status" value="1"/>
</dbReference>
<dbReference type="InterPro" id="IPR021891">
    <property type="entry name" value="Telomerase_RBD"/>
</dbReference>
<dbReference type="PROSITE" id="PS50878">
    <property type="entry name" value="RT_POL"/>
    <property type="match status" value="1"/>
</dbReference>
<proteinExistence type="inferred from homology"/>
<dbReference type="AlphaFoldDB" id="A0A9P6VYR8"/>
<dbReference type="Proteomes" id="UP000777482">
    <property type="component" value="Unassembled WGS sequence"/>
</dbReference>
<dbReference type="PANTHER" id="PTHR12066">
    <property type="entry name" value="TELOMERASE REVERSE TRANSCRIPTASE"/>
    <property type="match status" value="1"/>
</dbReference>